<dbReference type="InterPro" id="IPR002649">
    <property type="entry name" value="tRNA_m1G_MeTrfase_TrmD"/>
</dbReference>
<keyword evidence="20" id="KW-1185">Reference proteome</keyword>
<evidence type="ECO:0000256" key="15">
    <source>
        <dbReference type="HAMAP-Rule" id="MF_00605"/>
    </source>
</evidence>
<keyword evidence="8 15" id="KW-0489">Methyltransferase</keyword>
<reference key="1">
    <citation type="submission" date="2011-09" db="EMBL/GenBank/DDBJ databases">
        <title>Genomic characterization of the Taylorella genus.</title>
        <authorList>
            <person name="Hebert L."/>
            <person name="Moumen B."/>
            <person name="Pons N."/>
            <person name="Duquesne F."/>
            <person name="Breuil M.-F."/>
            <person name="Goux D."/>
            <person name="Batto J.-M."/>
            <person name="Renault P."/>
            <person name="Laugier C."/>
            <person name="Petry S."/>
        </authorList>
    </citation>
    <scope>NUCLEOTIDE SEQUENCE</scope>
    <source>
        <strain>MCE3</strain>
    </source>
</reference>
<feature type="domain" description="tRNA methyltransferase TRMD/TRM10-type" evidence="18">
    <location>
        <begin position="1"/>
        <end position="233"/>
    </location>
</feature>
<dbReference type="Pfam" id="PF01746">
    <property type="entry name" value="tRNA_m1G_MT"/>
    <property type="match status" value="1"/>
</dbReference>
<dbReference type="STRING" id="1008459.TASI_0676"/>
<evidence type="ECO:0000256" key="12">
    <source>
        <dbReference type="ARBA" id="ARBA00029736"/>
    </source>
</evidence>
<dbReference type="PANTHER" id="PTHR46417">
    <property type="entry name" value="TRNA (GUANINE-N(1)-)-METHYLTRANSFERASE"/>
    <property type="match status" value="1"/>
</dbReference>
<dbReference type="EMBL" id="CP003059">
    <property type="protein sequence ID" value="AEP36447.1"/>
    <property type="molecule type" value="Genomic_DNA"/>
</dbReference>
<evidence type="ECO:0000256" key="1">
    <source>
        <dbReference type="ARBA" id="ARBA00002634"/>
    </source>
</evidence>
<dbReference type="GO" id="GO:0005829">
    <property type="term" value="C:cytosol"/>
    <property type="evidence" value="ECO:0007669"/>
    <property type="project" value="TreeGrafter"/>
</dbReference>
<evidence type="ECO:0000256" key="9">
    <source>
        <dbReference type="ARBA" id="ARBA00022679"/>
    </source>
</evidence>
<comment type="catalytic activity">
    <reaction evidence="14 15 17">
        <text>guanosine(37) in tRNA + S-adenosyl-L-methionine = N(1)-methylguanosine(37) in tRNA + S-adenosyl-L-homocysteine + H(+)</text>
        <dbReference type="Rhea" id="RHEA:36899"/>
        <dbReference type="Rhea" id="RHEA-COMP:10145"/>
        <dbReference type="Rhea" id="RHEA-COMP:10147"/>
        <dbReference type="ChEBI" id="CHEBI:15378"/>
        <dbReference type="ChEBI" id="CHEBI:57856"/>
        <dbReference type="ChEBI" id="CHEBI:59789"/>
        <dbReference type="ChEBI" id="CHEBI:73542"/>
        <dbReference type="ChEBI" id="CHEBI:74269"/>
        <dbReference type="EC" id="2.1.1.228"/>
    </reaction>
</comment>
<dbReference type="PIRSF" id="PIRSF000386">
    <property type="entry name" value="tRNA_mtase"/>
    <property type="match status" value="1"/>
</dbReference>
<keyword evidence="7 15" id="KW-0963">Cytoplasm</keyword>
<dbReference type="OrthoDB" id="9807416at2"/>
<dbReference type="PANTHER" id="PTHR46417:SF1">
    <property type="entry name" value="TRNA (GUANINE-N(1)-)-METHYLTRANSFERASE"/>
    <property type="match status" value="1"/>
</dbReference>
<evidence type="ECO:0000256" key="11">
    <source>
        <dbReference type="ARBA" id="ARBA00022694"/>
    </source>
</evidence>
<evidence type="ECO:0000256" key="17">
    <source>
        <dbReference type="RuleBase" id="RU003464"/>
    </source>
</evidence>
<comment type="subunit">
    <text evidence="4 15 17">Homodimer.</text>
</comment>
<dbReference type="Gene3D" id="3.40.1280.10">
    <property type="match status" value="1"/>
</dbReference>
<comment type="subcellular location">
    <subcellularLocation>
        <location evidence="2 15 17">Cytoplasm</location>
    </subcellularLocation>
</comment>
<comment type="similarity">
    <text evidence="3 15 17">Belongs to the RNA methyltransferase TrmD family.</text>
</comment>
<dbReference type="AlphaFoldDB" id="G4QAY7"/>
<evidence type="ECO:0000313" key="20">
    <source>
        <dbReference type="Proteomes" id="UP000009284"/>
    </source>
</evidence>
<dbReference type="KEGG" id="tas:TASI_0676"/>
<evidence type="ECO:0000256" key="5">
    <source>
        <dbReference type="ARBA" id="ARBA00012807"/>
    </source>
</evidence>
<evidence type="ECO:0000256" key="8">
    <source>
        <dbReference type="ARBA" id="ARBA00022603"/>
    </source>
</evidence>
<dbReference type="CDD" id="cd18080">
    <property type="entry name" value="TrmD-like"/>
    <property type="match status" value="1"/>
</dbReference>
<dbReference type="eggNOG" id="COG0336">
    <property type="taxonomic scope" value="Bacteria"/>
</dbReference>
<dbReference type="GO" id="GO:0052906">
    <property type="term" value="F:tRNA (guanine(37)-N1)-methyltransferase activity"/>
    <property type="evidence" value="ECO:0007669"/>
    <property type="project" value="UniProtKB-UniRule"/>
</dbReference>
<evidence type="ECO:0000256" key="4">
    <source>
        <dbReference type="ARBA" id="ARBA00011738"/>
    </source>
</evidence>
<dbReference type="InterPro" id="IPR029028">
    <property type="entry name" value="Alpha/beta_knot_MTases"/>
</dbReference>
<name>G4QAY7_TAYAM</name>
<dbReference type="InterPro" id="IPR023148">
    <property type="entry name" value="tRNA_m1G_MeTrfase_C_sf"/>
</dbReference>
<dbReference type="FunFam" id="3.40.1280.10:FF:000001">
    <property type="entry name" value="tRNA (guanine-N(1)-)-methyltransferase"/>
    <property type="match status" value="1"/>
</dbReference>
<keyword evidence="9 15" id="KW-0808">Transferase</keyword>
<organism evidence="19 20">
    <name type="scientific">Taylorella asinigenitalis (strain MCE3)</name>
    <dbReference type="NCBI Taxonomy" id="1008459"/>
    <lineage>
        <taxon>Bacteria</taxon>
        <taxon>Pseudomonadati</taxon>
        <taxon>Pseudomonadota</taxon>
        <taxon>Betaproteobacteria</taxon>
        <taxon>Burkholderiales</taxon>
        <taxon>Alcaligenaceae</taxon>
        <taxon>Taylorella</taxon>
    </lineage>
</organism>
<dbReference type="SUPFAM" id="SSF75217">
    <property type="entry name" value="alpha/beta knot"/>
    <property type="match status" value="1"/>
</dbReference>
<dbReference type="Gene3D" id="1.10.1270.20">
    <property type="entry name" value="tRNA(m1g37)methyltransferase, domain 2"/>
    <property type="match status" value="1"/>
</dbReference>
<dbReference type="NCBIfam" id="NF000648">
    <property type="entry name" value="PRK00026.1"/>
    <property type="match status" value="1"/>
</dbReference>
<evidence type="ECO:0000256" key="6">
    <source>
        <dbReference type="ARBA" id="ARBA00014679"/>
    </source>
</evidence>
<proteinExistence type="inferred from homology"/>
<evidence type="ECO:0000256" key="10">
    <source>
        <dbReference type="ARBA" id="ARBA00022691"/>
    </source>
</evidence>
<keyword evidence="11 15" id="KW-0819">tRNA processing</keyword>
<dbReference type="InterPro" id="IPR029026">
    <property type="entry name" value="tRNA_m1G_MTases_N"/>
</dbReference>
<keyword evidence="10 15" id="KW-0949">S-adenosyl-L-methionine</keyword>
<evidence type="ECO:0000313" key="19">
    <source>
        <dbReference type="EMBL" id="AEP36447.1"/>
    </source>
</evidence>
<protein>
    <recommendedName>
        <fullName evidence="6 15">tRNA (guanine-N(1)-)-methyltransferase</fullName>
        <ecNumber evidence="5 15">2.1.1.228</ecNumber>
    </recommendedName>
    <alternativeName>
        <fullName evidence="12 15">M1G-methyltransferase</fullName>
    </alternativeName>
    <alternativeName>
        <fullName evidence="13 15">tRNA [GM37] methyltransferase</fullName>
    </alternativeName>
</protein>
<dbReference type="HOGENOM" id="CLU_047363_0_1_4"/>
<evidence type="ECO:0000256" key="7">
    <source>
        <dbReference type="ARBA" id="ARBA00022490"/>
    </source>
</evidence>
<evidence type="ECO:0000256" key="2">
    <source>
        <dbReference type="ARBA" id="ARBA00004496"/>
    </source>
</evidence>
<dbReference type="EC" id="2.1.1.228" evidence="5 15"/>
<evidence type="ECO:0000256" key="14">
    <source>
        <dbReference type="ARBA" id="ARBA00047783"/>
    </source>
</evidence>
<dbReference type="InterPro" id="IPR016009">
    <property type="entry name" value="tRNA_MeTrfase_TRMD/TRM10"/>
</dbReference>
<reference evidence="19 20" key="2">
    <citation type="journal article" date="2012" name="PLoS ONE">
        <title>Genomic characterization of the taylorella genus.</title>
        <authorList>
            <person name="Hebert L."/>
            <person name="Moumen B."/>
            <person name="Pons N."/>
            <person name="Duquesne F."/>
            <person name="Breuil M.F."/>
            <person name="Goux D."/>
            <person name="Batto J.M."/>
            <person name="Laugier C."/>
            <person name="Renault P."/>
            <person name="Petry S."/>
        </authorList>
    </citation>
    <scope>NUCLEOTIDE SEQUENCE [LARGE SCALE GENOMIC DNA]</scope>
    <source>
        <strain evidence="19 20">MCE3</strain>
    </source>
</reference>
<dbReference type="NCBIfam" id="TIGR00088">
    <property type="entry name" value="trmD"/>
    <property type="match status" value="1"/>
</dbReference>
<evidence type="ECO:0000256" key="13">
    <source>
        <dbReference type="ARBA" id="ARBA00033392"/>
    </source>
</evidence>
<dbReference type="Proteomes" id="UP000009284">
    <property type="component" value="Chromosome"/>
</dbReference>
<comment type="function">
    <text evidence="1 15 17">Specifically methylates guanosine-37 in various tRNAs.</text>
</comment>
<dbReference type="HAMAP" id="MF_00605">
    <property type="entry name" value="TrmD"/>
    <property type="match status" value="1"/>
</dbReference>
<sequence length="235" mass="26494">MRIDVITLFPEIIEFVSKLGVTGRALNKDIWQIKTWNPRDYTSDIHHTVDDRPYGGGPGMVMMAEPLKLALEAVREDRAKDTECEVPKVVYLSPSGVKFNQSLANSYASSSGFILICGRYEGVDQRFIDKYVDQQISIGDYVMSGGELPALVMIDCIVRLIPGVLNSSESHSMDSFQKSLDGLLDHPHYTRPEVFEGMEVPKILLSGNHKEIESWRLKESKRITALYRPDLISDE</sequence>
<evidence type="ECO:0000256" key="3">
    <source>
        <dbReference type="ARBA" id="ARBA00007630"/>
    </source>
</evidence>
<evidence type="ECO:0000259" key="18">
    <source>
        <dbReference type="Pfam" id="PF01746"/>
    </source>
</evidence>
<dbReference type="GO" id="GO:0002939">
    <property type="term" value="P:tRNA N1-guanine methylation"/>
    <property type="evidence" value="ECO:0007669"/>
    <property type="project" value="TreeGrafter"/>
</dbReference>
<dbReference type="RefSeq" id="WP_014111344.1">
    <property type="nucleotide sequence ID" value="NC_016043.1"/>
</dbReference>
<accession>G4QAY7</accession>
<feature type="binding site" evidence="15 16">
    <location>
        <position position="118"/>
    </location>
    <ligand>
        <name>S-adenosyl-L-methionine</name>
        <dbReference type="ChEBI" id="CHEBI:59789"/>
    </ligand>
</feature>
<evidence type="ECO:0000256" key="16">
    <source>
        <dbReference type="PIRSR" id="PIRSR000386-1"/>
    </source>
</evidence>
<feature type="binding site" evidence="15 16">
    <location>
        <begin position="138"/>
        <end position="143"/>
    </location>
    <ligand>
        <name>S-adenosyl-L-methionine</name>
        <dbReference type="ChEBI" id="CHEBI:59789"/>
    </ligand>
</feature>
<gene>
    <name evidence="15" type="primary">trmD</name>
    <name evidence="19" type="ordered locus">TASI_0676</name>
</gene>